<feature type="region of interest" description="Disordered" evidence="7">
    <location>
        <begin position="184"/>
        <end position="212"/>
    </location>
</feature>
<keyword evidence="3" id="KW-0813">Transport</keyword>
<dbReference type="Proteomes" id="UP001050691">
    <property type="component" value="Unassembled WGS sequence"/>
</dbReference>
<dbReference type="InterPro" id="IPR005024">
    <property type="entry name" value="Snf7_fam"/>
</dbReference>
<comment type="caution">
    <text evidence="8">The sequence shown here is derived from an EMBL/GenBank/DDBJ whole genome shotgun (WGS) entry which is preliminary data.</text>
</comment>
<reference evidence="8" key="1">
    <citation type="submission" date="2021-10" db="EMBL/GenBank/DDBJ databases">
        <title>De novo Genome Assembly of Clathrus columnatus (Basidiomycota, Fungi) Using Illumina and Nanopore Sequence Data.</title>
        <authorList>
            <person name="Ogiso-Tanaka E."/>
            <person name="Itagaki H."/>
            <person name="Hosoya T."/>
            <person name="Hosaka K."/>
        </authorList>
    </citation>
    <scope>NUCLEOTIDE SEQUENCE</scope>
    <source>
        <strain evidence="8">MO-923</strain>
    </source>
</reference>
<dbReference type="Pfam" id="PF03357">
    <property type="entry name" value="Snf7"/>
    <property type="match status" value="1"/>
</dbReference>
<comment type="subcellular location">
    <subcellularLocation>
        <location evidence="1">Endosome membrane</location>
    </subcellularLocation>
</comment>
<dbReference type="PANTHER" id="PTHR22761">
    <property type="entry name" value="CHARGED MULTIVESICULAR BODY PROTEIN"/>
    <property type="match status" value="1"/>
</dbReference>
<evidence type="ECO:0000256" key="4">
    <source>
        <dbReference type="ARBA" id="ARBA00022753"/>
    </source>
</evidence>
<dbReference type="AlphaFoldDB" id="A0AAV5A5M6"/>
<dbReference type="GO" id="GO:0015031">
    <property type="term" value="P:protein transport"/>
    <property type="evidence" value="ECO:0007669"/>
    <property type="project" value="UniProtKB-KW"/>
</dbReference>
<dbReference type="GO" id="GO:0005771">
    <property type="term" value="C:multivesicular body"/>
    <property type="evidence" value="ECO:0007669"/>
    <property type="project" value="TreeGrafter"/>
</dbReference>
<feature type="compositionally biased region" description="Basic and acidic residues" evidence="7">
    <location>
        <begin position="193"/>
        <end position="205"/>
    </location>
</feature>
<evidence type="ECO:0000256" key="3">
    <source>
        <dbReference type="ARBA" id="ARBA00022448"/>
    </source>
</evidence>
<evidence type="ECO:0000313" key="8">
    <source>
        <dbReference type="EMBL" id="GJJ08787.1"/>
    </source>
</evidence>
<gene>
    <name evidence="8" type="ORF">Clacol_003006</name>
</gene>
<evidence type="ECO:0000256" key="7">
    <source>
        <dbReference type="SAM" id="MobiDB-lite"/>
    </source>
</evidence>
<evidence type="ECO:0000256" key="2">
    <source>
        <dbReference type="ARBA" id="ARBA00006190"/>
    </source>
</evidence>
<dbReference type="GO" id="GO:0006900">
    <property type="term" value="P:vesicle budding from membrane"/>
    <property type="evidence" value="ECO:0007669"/>
    <property type="project" value="TreeGrafter"/>
</dbReference>
<dbReference type="Gene3D" id="1.10.287.1060">
    <property type="entry name" value="ESAT-6-like"/>
    <property type="match status" value="1"/>
</dbReference>
<keyword evidence="5" id="KW-0653">Protein transport</keyword>
<evidence type="ECO:0008006" key="10">
    <source>
        <dbReference type="Google" id="ProtNLM"/>
    </source>
</evidence>
<keyword evidence="6" id="KW-0472">Membrane</keyword>
<name>A0AAV5A5M6_9AGAM</name>
<dbReference type="PANTHER" id="PTHR22761:SF5">
    <property type="entry name" value="CHARGED MULTIVESICULAR BODY PROTEIN 6"/>
    <property type="match status" value="1"/>
</dbReference>
<comment type="similarity">
    <text evidence="2">Belongs to the SNF7 family.</text>
</comment>
<keyword evidence="9" id="KW-1185">Reference proteome</keyword>
<evidence type="ECO:0000256" key="1">
    <source>
        <dbReference type="ARBA" id="ARBA00004608"/>
    </source>
</evidence>
<dbReference type="EMBL" id="BPWL01000003">
    <property type="protein sequence ID" value="GJJ08787.1"/>
    <property type="molecule type" value="Genomic_DNA"/>
</dbReference>
<sequence>MGNASSTMPKITKRDRAILDLKLQRDKIRQYQTTVQRVLDREQEVAKEFLRSGQKDRALLALRRRKYQESLLLKTDSQLANLEELVSTIEFSLVEMSVLHGLQQGNAVLAEIHKEMTIENVEKLLAETQDAREYQREINEMLSNTMTADDEEAVLNELAELQAEALQAQAPLVPPVFLPAVPEGELATPETETPERETEDIEQKTSRVAIEA</sequence>
<evidence type="ECO:0000313" key="9">
    <source>
        <dbReference type="Proteomes" id="UP001050691"/>
    </source>
</evidence>
<organism evidence="8 9">
    <name type="scientific">Clathrus columnatus</name>
    <dbReference type="NCBI Taxonomy" id="1419009"/>
    <lineage>
        <taxon>Eukaryota</taxon>
        <taxon>Fungi</taxon>
        <taxon>Dikarya</taxon>
        <taxon>Basidiomycota</taxon>
        <taxon>Agaricomycotina</taxon>
        <taxon>Agaricomycetes</taxon>
        <taxon>Phallomycetidae</taxon>
        <taxon>Phallales</taxon>
        <taxon>Clathraceae</taxon>
        <taxon>Clathrus</taxon>
    </lineage>
</organism>
<accession>A0AAV5A5M6</accession>
<protein>
    <recommendedName>
        <fullName evidence="10">Charged multivesicular body protein 6</fullName>
    </recommendedName>
</protein>
<evidence type="ECO:0000256" key="5">
    <source>
        <dbReference type="ARBA" id="ARBA00022927"/>
    </source>
</evidence>
<dbReference type="GO" id="GO:0032511">
    <property type="term" value="P:late endosome to vacuole transport via multivesicular body sorting pathway"/>
    <property type="evidence" value="ECO:0007669"/>
    <property type="project" value="TreeGrafter"/>
</dbReference>
<proteinExistence type="inferred from homology"/>
<evidence type="ECO:0000256" key="6">
    <source>
        <dbReference type="ARBA" id="ARBA00023136"/>
    </source>
</evidence>
<dbReference type="GO" id="GO:0000815">
    <property type="term" value="C:ESCRT III complex"/>
    <property type="evidence" value="ECO:0007669"/>
    <property type="project" value="TreeGrafter"/>
</dbReference>
<keyword evidence="4" id="KW-0967">Endosome</keyword>